<dbReference type="EMBL" id="CAJNOV010013142">
    <property type="protein sequence ID" value="CAF1511312.1"/>
    <property type="molecule type" value="Genomic_DNA"/>
</dbReference>
<protein>
    <recommendedName>
        <fullName evidence="2">RGS domain-containing protein</fullName>
    </recommendedName>
</protein>
<feature type="region of interest" description="Disordered" evidence="1">
    <location>
        <begin position="1"/>
        <end position="26"/>
    </location>
</feature>
<feature type="compositionally biased region" description="Polar residues" evidence="1">
    <location>
        <begin position="15"/>
        <end position="26"/>
    </location>
</feature>
<evidence type="ECO:0000313" key="5">
    <source>
        <dbReference type="EMBL" id="CAF1923299.1"/>
    </source>
</evidence>
<dbReference type="Proteomes" id="UP000663824">
    <property type="component" value="Unassembled WGS sequence"/>
</dbReference>
<dbReference type="AlphaFoldDB" id="A0A815TVS7"/>
<evidence type="ECO:0000256" key="1">
    <source>
        <dbReference type="SAM" id="MobiDB-lite"/>
    </source>
</evidence>
<evidence type="ECO:0000313" key="4">
    <source>
        <dbReference type="EMBL" id="CAF1558725.1"/>
    </source>
</evidence>
<evidence type="ECO:0000313" key="6">
    <source>
        <dbReference type="Proteomes" id="UP000663855"/>
    </source>
</evidence>
<dbReference type="EMBL" id="CAJNRE010000177">
    <property type="protein sequence ID" value="CAF1923299.1"/>
    <property type="molecule type" value="Genomic_DNA"/>
</dbReference>
<dbReference type="EMBL" id="CAJNOW010009254">
    <property type="protein sequence ID" value="CAF1558725.1"/>
    <property type="molecule type" value="Genomic_DNA"/>
</dbReference>
<evidence type="ECO:0000259" key="2">
    <source>
        <dbReference type="PROSITE" id="PS50132"/>
    </source>
</evidence>
<organism evidence="3 6">
    <name type="scientific">Rotaria magnacalcarata</name>
    <dbReference type="NCBI Taxonomy" id="392030"/>
    <lineage>
        <taxon>Eukaryota</taxon>
        <taxon>Metazoa</taxon>
        <taxon>Spiralia</taxon>
        <taxon>Gnathifera</taxon>
        <taxon>Rotifera</taxon>
        <taxon>Eurotatoria</taxon>
        <taxon>Bdelloidea</taxon>
        <taxon>Philodinida</taxon>
        <taxon>Philodinidae</taxon>
        <taxon>Rotaria</taxon>
    </lineage>
</organism>
<feature type="domain" description="RGS" evidence="2">
    <location>
        <begin position="85"/>
        <end position="180"/>
    </location>
</feature>
<dbReference type="Proteomes" id="UP000663834">
    <property type="component" value="Unassembled WGS sequence"/>
</dbReference>
<sequence length="419" mass="49178">MQQSPSINVEHESSPKTISHNSSVNSLHKNNKLRKWCRIVRRVVQFFRFIKIPQLRLRFIDMLNHLSTVNFEIEGSHTYKIDRVHEDLLFLDDVKKYQEVFNTFSSCGFVWQDREFHMAKLKGNYIYDHYMSTPEAIAKTNIPIDTIPSISNRIASPKTLPSITYLNLFNHAEKFIIEKLLLIYLREGLNCFSLLPQKQSIVVMNRYKGNQIKNGSILSFENVKDMNKIEKSLSNRAKIKSKNQLEIQFQHDELIIPNWTYSTDLGVIYNPIRQKRVKVIKKNMRKKKQEIDSIVKLDHSTPNQTKVFDSNVSTAIIPVTSNILSCTYQQQPIHKNVVPLIPKNKTLLQHKSHDTLLPCYQNQNRFSSLNCYQSENAFNRNMFNKQQYSQRIFICKAHSLSWPESYALQVEHETPYRII</sequence>
<gene>
    <name evidence="3" type="ORF">CJN711_LOCUS27836</name>
    <name evidence="4" type="ORF">KQP761_LOCUS18197</name>
    <name evidence="5" type="ORF">MBJ925_LOCUS2803</name>
</gene>
<reference evidence="3" key="1">
    <citation type="submission" date="2021-02" db="EMBL/GenBank/DDBJ databases">
        <authorList>
            <person name="Nowell W R."/>
        </authorList>
    </citation>
    <scope>NUCLEOTIDE SEQUENCE</scope>
</reference>
<proteinExistence type="predicted"/>
<dbReference type="Proteomes" id="UP000663855">
    <property type="component" value="Unassembled WGS sequence"/>
</dbReference>
<dbReference type="InterPro" id="IPR016137">
    <property type="entry name" value="RGS"/>
</dbReference>
<evidence type="ECO:0000313" key="3">
    <source>
        <dbReference type="EMBL" id="CAF1511312.1"/>
    </source>
</evidence>
<name>A0A815TVS7_9BILA</name>
<dbReference type="PROSITE" id="PS50132">
    <property type="entry name" value="RGS"/>
    <property type="match status" value="1"/>
</dbReference>
<dbReference type="OrthoDB" id="10050357at2759"/>
<accession>A0A815TVS7</accession>
<comment type="caution">
    <text evidence="3">The sequence shown here is derived from an EMBL/GenBank/DDBJ whole genome shotgun (WGS) entry which is preliminary data.</text>
</comment>